<dbReference type="AlphaFoldDB" id="A0A291LZ47"/>
<keyword evidence="1" id="KW-0472">Membrane</keyword>
<name>A0A291LZ47_9RHOB</name>
<dbReference type="RefSeq" id="WP_097373239.1">
    <property type="nucleotide sequence ID" value="NZ_CP021404.1"/>
</dbReference>
<dbReference type="OrthoDB" id="9182501at2"/>
<dbReference type="Proteomes" id="UP000219050">
    <property type="component" value="Chromosome"/>
</dbReference>
<protein>
    <submittedName>
        <fullName evidence="2">Uncharacterized protein</fullName>
    </submittedName>
</protein>
<dbReference type="KEGG" id="cmag:CBW24_07915"/>
<reference evidence="2 3" key="1">
    <citation type="submission" date="2017-05" db="EMBL/GenBank/DDBJ databases">
        <title>Comparative genomic and metabolic analysis of manganese-oxidizing mechanisms in Celeribater manganoxidans DY25T: its adaption to the environment of polymetallic nodule.</title>
        <authorList>
            <person name="Wang X."/>
        </authorList>
    </citation>
    <scope>NUCLEOTIDE SEQUENCE [LARGE SCALE GENOMIC DNA]</scope>
    <source>
        <strain evidence="2 3">DY25</strain>
    </source>
</reference>
<evidence type="ECO:0000313" key="2">
    <source>
        <dbReference type="EMBL" id="ATI41934.1"/>
    </source>
</evidence>
<keyword evidence="1" id="KW-0812">Transmembrane</keyword>
<keyword evidence="1" id="KW-1133">Transmembrane helix</keyword>
<accession>A0A291LZ47</accession>
<evidence type="ECO:0000313" key="3">
    <source>
        <dbReference type="Proteomes" id="UP000219050"/>
    </source>
</evidence>
<evidence type="ECO:0000256" key="1">
    <source>
        <dbReference type="SAM" id="Phobius"/>
    </source>
</evidence>
<feature type="transmembrane region" description="Helical" evidence="1">
    <location>
        <begin position="16"/>
        <end position="38"/>
    </location>
</feature>
<sequence>MAAHQNAKVWWLSRTIWFNVAIGMVGIGSELMIVADYLPQEWQAPARLGLSLLTAAGNVILRGLTRQPVTRSPA</sequence>
<organism evidence="2 3">
    <name type="scientific">Pacificitalea manganoxidans</name>
    <dbReference type="NCBI Taxonomy" id="1411902"/>
    <lineage>
        <taxon>Bacteria</taxon>
        <taxon>Pseudomonadati</taxon>
        <taxon>Pseudomonadota</taxon>
        <taxon>Alphaproteobacteria</taxon>
        <taxon>Rhodobacterales</taxon>
        <taxon>Paracoccaceae</taxon>
        <taxon>Pacificitalea</taxon>
    </lineage>
</organism>
<dbReference type="EMBL" id="CP021404">
    <property type="protein sequence ID" value="ATI41934.1"/>
    <property type="molecule type" value="Genomic_DNA"/>
</dbReference>
<keyword evidence="3" id="KW-1185">Reference proteome</keyword>
<gene>
    <name evidence="2" type="ORF">CBW24_07915</name>
</gene>
<proteinExistence type="predicted"/>